<name>A0A7X2ZXX1_9FLAO</name>
<comment type="caution">
    <text evidence="2">The sequence shown here is derived from an EMBL/GenBank/DDBJ whole genome shotgun (WGS) entry which is preliminary data.</text>
</comment>
<proteinExistence type="predicted"/>
<organism evidence="2 3">
    <name type="scientific">Zobellia amurskyensis</name>
    <dbReference type="NCBI Taxonomy" id="248905"/>
    <lineage>
        <taxon>Bacteria</taxon>
        <taxon>Pseudomonadati</taxon>
        <taxon>Bacteroidota</taxon>
        <taxon>Flavobacteriia</taxon>
        <taxon>Flavobacteriales</taxon>
        <taxon>Flavobacteriaceae</taxon>
        <taxon>Zobellia</taxon>
    </lineage>
</organism>
<dbReference type="Proteomes" id="UP000540519">
    <property type="component" value="Unassembled WGS sequence"/>
</dbReference>
<evidence type="ECO:0000313" key="2">
    <source>
        <dbReference type="EMBL" id="MUH38324.1"/>
    </source>
</evidence>
<dbReference type="EMBL" id="RCNR01000092">
    <property type="protein sequence ID" value="MUH38324.1"/>
    <property type="molecule type" value="Genomic_DNA"/>
</dbReference>
<dbReference type="PROSITE" id="PS51257">
    <property type="entry name" value="PROKAR_LIPOPROTEIN"/>
    <property type="match status" value="1"/>
</dbReference>
<dbReference type="AlphaFoldDB" id="A0A7X2ZXX1"/>
<evidence type="ECO:0000313" key="3">
    <source>
        <dbReference type="Proteomes" id="UP000540519"/>
    </source>
</evidence>
<accession>A0A7X2ZXX1</accession>
<evidence type="ECO:0000256" key="1">
    <source>
        <dbReference type="SAM" id="Coils"/>
    </source>
</evidence>
<keyword evidence="1" id="KW-0175">Coiled coil</keyword>
<reference evidence="2 3" key="1">
    <citation type="journal article" date="2019" name="Mar. Drugs">
        <title>Comparative Genomics and CAZyme Genome Repertoires of Marine Zobellia amurskyensis KMM 3526(T) and Zobellia laminariae KMM 3676(T).</title>
        <authorList>
            <person name="Chernysheva N."/>
            <person name="Bystritskaya E."/>
            <person name="Stenkova A."/>
            <person name="Golovkin I."/>
            <person name="Nedashkovskaya O."/>
            <person name="Isaeva M."/>
        </authorList>
    </citation>
    <scope>NUCLEOTIDE SEQUENCE [LARGE SCALE GENOMIC DNA]</scope>
    <source>
        <strain evidence="2 3">KMM 3526</strain>
    </source>
</reference>
<keyword evidence="3" id="KW-1185">Reference proteome</keyword>
<dbReference type="OrthoDB" id="1419307at2"/>
<sequence length="310" mass="35440">MRHTLAHKTLLFFSLILLVISTQSCKFEAKNEFNLEQTRANERQEIKRLLAQAKSQIENEQLADAIKTLDSIINNYGTYDEVENAYVLKEDAQNIYTLKKILTLQNIDSLITFVTDYDNEIIKTRATSRLEEVLTTTMDPELLQHYLDSNRLPQFRPNAKKRQADLLEQKQDELYANALEQNNAAAWKAFVAMYPEHPQRKRIEDKVIGLEVDEIFNGTYGEIPTSNQMGSANYVNSDIEITNKTSYTLTLRYSGPENHRLIISPNAVQKVNLKSGDYRVTASVNASRVSNYAGRESLNGTYSSSYYISN</sequence>
<gene>
    <name evidence="2" type="ORF">D9O36_20970</name>
</gene>
<feature type="coiled-coil region" evidence="1">
    <location>
        <begin position="32"/>
        <end position="63"/>
    </location>
</feature>
<dbReference type="RefSeq" id="WP_155601368.1">
    <property type="nucleotide sequence ID" value="NZ_RCNR01000092.1"/>
</dbReference>
<protein>
    <submittedName>
        <fullName evidence="2">Uncharacterized protein</fullName>
    </submittedName>
</protein>